<accession>A0A5C4QSM7</accession>
<dbReference type="OrthoDB" id="5328543at2"/>
<protein>
    <submittedName>
        <fullName evidence="1">Uncharacterized protein</fullName>
    </submittedName>
</protein>
<reference evidence="1 2" key="1">
    <citation type="submission" date="2019-06" db="EMBL/GenBank/DDBJ databases">
        <title>Micromonospora ordensis sp. nov., isolated from deep marine sediment.</title>
        <authorList>
            <person name="Veyisoglu A."/>
            <person name="Carro L."/>
            <person name="Klenk H.-P."/>
            <person name="Sahin N."/>
        </authorList>
    </citation>
    <scope>NUCLEOTIDE SEQUENCE [LARGE SCALE GENOMIC DNA]</scope>
    <source>
        <strain evidence="1 2">S2509</strain>
    </source>
</reference>
<evidence type="ECO:0000313" key="2">
    <source>
        <dbReference type="Proteomes" id="UP000306145"/>
    </source>
</evidence>
<dbReference type="RefSeq" id="WP_139585161.1">
    <property type="nucleotide sequence ID" value="NZ_VDFY01000158.1"/>
</dbReference>
<organism evidence="1 2">
    <name type="scientific">Micromonospora orduensis</name>
    <dbReference type="NCBI Taxonomy" id="1420891"/>
    <lineage>
        <taxon>Bacteria</taxon>
        <taxon>Bacillati</taxon>
        <taxon>Actinomycetota</taxon>
        <taxon>Actinomycetes</taxon>
        <taxon>Micromonosporales</taxon>
        <taxon>Micromonosporaceae</taxon>
        <taxon>Micromonospora</taxon>
    </lineage>
</organism>
<evidence type="ECO:0000313" key="1">
    <source>
        <dbReference type="EMBL" id="TNH28257.1"/>
    </source>
</evidence>
<sequence>MTVTTSTSRTTAADPRTLVDPETFGKMVDYFAADVHVTRAYAERAVEQFLIFQAEQSTNGWVHDLAVWTGEWATHRSRAG</sequence>
<dbReference type="AlphaFoldDB" id="A0A5C4QSM7"/>
<keyword evidence="2" id="KW-1185">Reference proteome</keyword>
<dbReference type="Proteomes" id="UP000306145">
    <property type="component" value="Unassembled WGS sequence"/>
</dbReference>
<dbReference type="EMBL" id="VDFY01000158">
    <property type="protein sequence ID" value="TNH28257.1"/>
    <property type="molecule type" value="Genomic_DNA"/>
</dbReference>
<name>A0A5C4QSM7_9ACTN</name>
<gene>
    <name evidence="1" type="ORF">FHG89_15880</name>
</gene>
<proteinExistence type="predicted"/>
<comment type="caution">
    <text evidence="1">The sequence shown here is derived from an EMBL/GenBank/DDBJ whole genome shotgun (WGS) entry which is preliminary data.</text>
</comment>